<keyword evidence="3" id="KW-1185">Reference proteome</keyword>
<protein>
    <recommendedName>
        <fullName evidence="4">Serine protease</fullName>
    </recommendedName>
</protein>
<dbReference type="RefSeq" id="WP_276282492.1">
    <property type="nucleotide sequence ID" value="NZ_CP119810.1"/>
</dbReference>
<dbReference type="Proteomes" id="UP001596407">
    <property type="component" value="Unassembled WGS sequence"/>
</dbReference>
<feature type="compositionally biased region" description="Basic and acidic residues" evidence="1">
    <location>
        <begin position="1"/>
        <end position="15"/>
    </location>
</feature>
<accession>A0ABD5WE32</accession>
<dbReference type="EMBL" id="JBHSZH010000001">
    <property type="protein sequence ID" value="MFC7078822.1"/>
    <property type="molecule type" value="Genomic_DNA"/>
</dbReference>
<name>A0ABD5WE32_9EURY</name>
<sequence>MKENEADGDVTRSEALESVADSPETTRDTGFSTVAQHARGESNRGSTRRSVLKKSGVGAFALGTLTEKLGFSSFDAPTRIVATRSGLDSAPEVTKKVPRKWLEHQRAVRRVTDRLRAAWENAPFVGSVAYAPTDRMEGGVYYCQPEISVRPDATAAQVASLPESVANAGVEVPNELRVSDIAVRRMNGEFALADVDCYDEVTDSPFPGGLKIKTATSGFYQMGTAGFMVYDDTAEYLYTANHVLMDDCDCCVADSRAYADDDTDLGYVADGHKNHDWCVVERTDGGYGNTVQYEEDEIELHGWVTENGIDSLQGVTDAIRQQGVISGYQTGTLKGDFASFADFNCVSMLGNAVKLGFPDYAREGDSGGPYWWPNADGNWAITVHTGFEVGDGTYSGCGHSGKKGNPAYGYPVWRVFNNTNYAIS</sequence>
<dbReference type="AlphaFoldDB" id="A0ABD5WE32"/>
<dbReference type="SUPFAM" id="SSF50494">
    <property type="entry name" value="Trypsin-like serine proteases"/>
    <property type="match status" value="1"/>
</dbReference>
<proteinExistence type="predicted"/>
<organism evidence="2 3">
    <name type="scientific">Halorussus caseinilyticus</name>
    <dbReference type="NCBI Taxonomy" id="3034025"/>
    <lineage>
        <taxon>Archaea</taxon>
        <taxon>Methanobacteriati</taxon>
        <taxon>Methanobacteriota</taxon>
        <taxon>Stenosarchaea group</taxon>
        <taxon>Halobacteria</taxon>
        <taxon>Halobacteriales</taxon>
        <taxon>Haladaptataceae</taxon>
        <taxon>Halorussus</taxon>
    </lineage>
</organism>
<dbReference type="GeneID" id="79305251"/>
<gene>
    <name evidence="2" type="ORF">ACFQJ6_00430</name>
</gene>
<comment type="caution">
    <text evidence="2">The sequence shown here is derived from an EMBL/GenBank/DDBJ whole genome shotgun (WGS) entry which is preliminary data.</text>
</comment>
<evidence type="ECO:0000256" key="1">
    <source>
        <dbReference type="SAM" id="MobiDB-lite"/>
    </source>
</evidence>
<feature type="region of interest" description="Disordered" evidence="1">
    <location>
        <begin position="1"/>
        <end position="50"/>
    </location>
</feature>
<evidence type="ECO:0000313" key="2">
    <source>
        <dbReference type="EMBL" id="MFC7078822.1"/>
    </source>
</evidence>
<evidence type="ECO:0000313" key="3">
    <source>
        <dbReference type="Proteomes" id="UP001596407"/>
    </source>
</evidence>
<dbReference type="InterPro" id="IPR009003">
    <property type="entry name" value="Peptidase_S1_PA"/>
</dbReference>
<reference evidence="2 3" key="1">
    <citation type="journal article" date="2019" name="Int. J. Syst. Evol. Microbiol.">
        <title>The Global Catalogue of Microorganisms (GCM) 10K type strain sequencing project: providing services to taxonomists for standard genome sequencing and annotation.</title>
        <authorList>
            <consortium name="The Broad Institute Genomics Platform"/>
            <consortium name="The Broad Institute Genome Sequencing Center for Infectious Disease"/>
            <person name="Wu L."/>
            <person name="Ma J."/>
        </authorList>
    </citation>
    <scope>NUCLEOTIDE SEQUENCE [LARGE SCALE GENOMIC DNA]</scope>
    <source>
        <strain evidence="2 3">DT72</strain>
    </source>
</reference>
<evidence type="ECO:0008006" key="4">
    <source>
        <dbReference type="Google" id="ProtNLM"/>
    </source>
</evidence>